<sequence length="226" mass="26129">MKERIVISFSGGKDSALAMNRLIKEGKWEIDSLLTTVTDDYSRISMHGVREEFLEKQADSLGVKLRKVRIPSICSNQLYQQKMGEAVEQIKKEGIRYIMFGDIHLKDVKEYREKMLEGTGVTPIFPIWGEKPVDIINEYFAEGFRTRVTCVDSEQLDPMFVGREIDQDFIDEYPRSADICGENGEYHTFVFDGPIFTYPIEHTLGEKRIADERFYYVDIAEGRSLI</sequence>
<dbReference type="Proteomes" id="UP000233440">
    <property type="component" value="Unassembled WGS sequence"/>
</dbReference>
<keyword evidence="2" id="KW-0067">ATP-binding</keyword>
<evidence type="ECO:0000313" key="2">
    <source>
        <dbReference type="EMBL" id="PKR85024.1"/>
    </source>
</evidence>
<proteinExistence type="predicted"/>
<protein>
    <submittedName>
        <fullName evidence="2">ATP-binding protein</fullName>
    </submittedName>
</protein>
<reference evidence="2 3" key="1">
    <citation type="submission" date="2017-11" db="EMBL/GenBank/DDBJ databases">
        <title>Bacillus camelliae sp. nov., isolated from pu'er tea.</title>
        <authorList>
            <person name="Niu L."/>
        </authorList>
    </citation>
    <scope>NUCLEOTIDE SEQUENCE [LARGE SCALE GENOMIC DNA]</scope>
    <source>
        <strain evidence="2 3">7578-1</strain>
    </source>
</reference>
<dbReference type="GO" id="GO:0005524">
    <property type="term" value="F:ATP binding"/>
    <property type="evidence" value="ECO:0007669"/>
    <property type="project" value="UniProtKB-KW"/>
</dbReference>
<accession>A0A2N3LKE1</accession>
<dbReference type="Gene3D" id="3.40.50.620">
    <property type="entry name" value="HUPs"/>
    <property type="match status" value="1"/>
</dbReference>
<dbReference type="Gene3D" id="3.90.1490.10">
    <property type="entry name" value="putative n-type atp pyrophosphatase, domain 2"/>
    <property type="match status" value="1"/>
</dbReference>
<dbReference type="OrthoDB" id="3572539at2"/>
<keyword evidence="2" id="KW-0547">Nucleotide-binding</keyword>
<organism evidence="2 3">
    <name type="scientific">Heyndrickxia camelliae</name>
    <dbReference type="NCBI Taxonomy" id="1707093"/>
    <lineage>
        <taxon>Bacteria</taxon>
        <taxon>Bacillati</taxon>
        <taxon>Bacillota</taxon>
        <taxon>Bacilli</taxon>
        <taxon>Bacillales</taxon>
        <taxon>Bacillaceae</taxon>
        <taxon>Heyndrickxia</taxon>
    </lineage>
</organism>
<comment type="caution">
    <text evidence="2">The sequence shown here is derived from an EMBL/GenBank/DDBJ whole genome shotgun (WGS) entry which is preliminary data.</text>
</comment>
<keyword evidence="3" id="KW-1185">Reference proteome</keyword>
<evidence type="ECO:0000313" key="3">
    <source>
        <dbReference type="Proteomes" id="UP000233440"/>
    </source>
</evidence>
<dbReference type="NCBIfam" id="TIGR00290">
    <property type="entry name" value="MJ0570_dom"/>
    <property type="match status" value="1"/>
</dbReference>
<dbReference type="SUPFAM" id="SSF52402">
    <property type="entry name" value="Adenine nucleotide alpha hydrolases-like"/>
    <property type="match status" value="1"/>
</dbReference>
<dbReference type="EMBL" id="PIQO01000007">
    <property type="protein sequence ID" value="PKR85024.1"/>
    <property type="molecule type" value="Genomic_DNA"/>
</dbReference>
<dbReference type="RefSeq" id="WP_101354390.1">
    <property type="nucleotide sequence ID" value="NZ_PIQO01000007.1"/>
</dbReference>
<dbReference type="AlphaFoldDB" id="A0A2N3LKE1"/>
<name>A0A2N3LKE1_9BACI</name>
<dbReference type="InterPro" id="IPR002761">
    <property type="entry name" value="Diphthami_syn_dom"/>
</dbReference>
<dbReference type="Pfam" id="PF01902">
    <property type="entry name" value="Diphthami_syn_2"/>
    <property type="match status" value="1"/>
</dbReference>
<evidence type="ECO:0000259" key="1">
    <source>
        <dbReference type="Pfam" id="PF01902"/>
    </source>
</evidence>
<feature type="domain" description="Diphthamide synthase" evidence="1">
    <location>
        <begin position="5"/>
        <end position="219"/>
    </location>
</feature>
<gene>
    <name evidence="2" type="ORF">CWO92_11725</name>
</gene>
<dbReference type="CDD" id="cd01994">
    <property type="entry name" value="AANH_PF0828-like"/>
    <property type="match status" value="1"/>
</dbReference>
<dbReference type="InterPro" id="IPR014729">
    <property type="entry name" value="Rossmann-like_a/b/a_fold"/>
</dbReference>